<protein>
    <recommendedName>
        <fullName evidence="1">DUF5983 domain-containing protein</fullName>
    </recommendedName>
</protein>
<dbReference type="Proteomes" id="UP000005257">
    <property type="component" value="Plasmid pBTHD789-2"/>
</dbReference>
<evidence type="ECO:0000313" key="2">
    <source>
        <dbReference type="EMBL" id="AFQ30447.1"/>
    </source>
</evidence>
<dbReference type="InterPro" id="IPR046025">
    <property type="entry name" value="DUF5983"/>
</dbReference>
<name>A0A9W3JVM0_BACTU</name>
<dbReference type="Pfam" id="PF19419">
    <property type="entry name" value="DUF5983"/>
    <property type="match status" value="1"/>
</dbReference>
<dbReference type="KEGG" id="btn:BTF1_31737"/>
<organism evidence="2 3">
    <name type="scientific">Bacillus thuringiensis HD-789</name>
    <dbReference type="NCBI Taxonomy" id="1217737"/>
    <lineage>
        <taxon>Bacteria</taxon>
        <taxon>Bacillati</taxon>
        <taxon>Bacillota</taxon>
        <taxon>Bacilli</taxon>
        <taxon>Bacillales</taxon>
        <taxon>Bacillaceae</taxon>
        <taxon>Bacillus</taxon>
        <taxon>Bacillus cereus group</taxon>
    </lineage>
</organism>
<evidence type="ECO:0000313" key="3">
    <source>
        <dbReference type="Proteomes" id="UP000005257"/>
    </source>
</evidence>
<evidence type="ECO:0000259" key="1">
    <source>
        <dbReference type="Pfam" id="PF19419"/>
    </source>
</evidence>
<proteinExistence type="predicted"/>
<sequence length="100" mass="11678">MGKNTLIQKMLEVSTAHITYETAKWLDRQVEETKENKMELIVYEKGEYGAFIPLYPEMFASKVLPESLVFIFGYAMGKGCSWIMLDRDIEIIDDLPTYNW</sequence>
<gene>
    <name evidence="2" type="ORF">BTF1_31737</name>
</gene>
<geneLocation type="plasmid" evidence="2 3">
    <name>pBTHD789-2</name>
</geneLocation>
<dbReference type="AlphaFoldDB" id="A0A9W3JVM0"/>
<dbReference type="EMBL" id="CP003765">
    <property type="protein sequence ID" value="AFQ30447.1"/>
    <property type="molecule type" value="Genomic_DNA"/>
</dbReference>
<keyword evidence="2" id="KW-0614">Plasmid</keyword>
<reference evidence="2 3" key="1">
    <citation type="journal article" date="2013" name="Genome Announc.">
        <title>Complete Genome Sequence of Bacillus thuringiensis Serovar Israelensis Strain HD-789.</title>
        <authorList>
            <person name="Doggett N.A."/>
            <person name="Stubben C.J."/>
            <person name="Chertkov O."/>
            <person name="Bruce D.C."/>
            <person name="Detter J.C."/>
            <person name="Johnson S.L."/>
            <person name="Han C.S."/>
        </authorList>
    </citation>
    <scope>NUCLEOTIDE SEQUENCE [LARGE SCALE GENOMIC DNA]</scope>
    <source>
        <strain evidence="2 3">HD-789</strain>
    </source>
</reference>
<feature type="domain" description="DUF5983" evidence="1">
    <location>
        <begin position="10"/>
        <end position="100"/>
    </location>
</feature>
<accession>A0A9W3JVM0</accession>